<proteinExistence type="predicted"/>
<dbReference type="EMBL" id="DACSEI010000030">
    <property type="protein sequence ID" value="HAT1597251.1"/>
    <property type="molecule type" value="Genomic_DNA"/>
</dbReference>
<protein>
    <recommendedName>
        <fullName evidence="3">DUF1376 domain-containing protein</fullName>
    </recommendedName>
</protein>
<sequence>MPRNRMIKCEYWTSEQVLSCSPLARLLFIGFWNFADDSGVHPASLIRLKAEVFPSDNFSISEIKSFVEELISNNLLITYEVDGKSYWLVTGWKKHQRIDKPTYRHPLPLFSKSDPIQGALAEYSTNNLEEVGDETTSPLQEVATKEKEKKVKERNNICEVKTSLVDSSQTRTSTSVQEIFQHWQITMSKPKAKLDRKRQNIIKAALRLGYTSTELKQAIDGCAKTPHNMGKNDRNQIYNDISLILRDADHIERFINNANEYNTCSGLQSTDDLMAGVI</sequence>
<name>A0AAN5R604_LEGPN</name>
<reference evidence="1" key="2">
    <citation type="submission" date="2020-11" db="EMBL/GenBank/DDBJ databases">
        <authorList>
            <consortium name="NCBI Pathogen Detection Project"/>
        </authorList>
    </citation>
    <scope>NUCLEOTIDE SEQUENCE</scope>
    <source>
        <strain evidence="1">D3612</strain>
    </source>
</reference>
<dbReference type="AlphaFoldDB" id="A0AAN5R604"/>
<gene>
    <name evidence="1" type="ORF">I8Y58_002491</name>
</gene>
<evidence type="ECO:0000313" key="1">
    <source>
        <dbReference type="EMBL" id="HAT1597251.1"/>
    </source>
</evidence>
<comment type="caution">
    <text evidence="1">The sequence shown here is derived from an EMBL/GenBank/DDBJ whole genome shotgun (WGS) entry which is preliminary data.</text>
</comment>
<organism evidence="1 2">
    <name type="scientific">Legionella pneumophila</name>
    <dbReference type="NCBI Taxonomy" id="446"/>
    <lineage>
        <taxon>Bacteria</taxon>
        <taxon>Pseudomonadati</taxon>
        <taxon>Pseudomonadota</taxon>
        <taxon>Gammaproteobacteria</taxon>
        <taxon>Legionellales</taxon>
        <taxon>Legionellaceae</taxon>
        <taxon>Legionella</taxon>
    </lineage>
</organism>
<dbReference type="Proteomes" id="UP000861567">
    <property type="component" value="Unassembled WGS sequence"/>
</dbReference>
<evidence type="ECO:0000313" key="2">
    <source>
        <dbReference type="Proteomes" id="UP000861567"/>
    </source>
</evidence>
<reference evidence="1" key="1">
    <citation type="journal article" date="2018" name="Genome Biol.">
        <title>SKESA: strategic k-mer extension for scrupulous assemblies.</title>
        <authorList>
            <person name="Souvorov A."/>
            <person name="Agarwala R."/>
            <person name="Lipman D.J."/>
        </authorList>
    </citation>
    <scope>NUCLEOTIDE SEQUENCE</scope>
    <source>
        <strain evidence="1">D3612</strain>
    </source>
</reference>
<evidence type="ECO:0008006" key="3">
    <source>
        <dbReference type="Google" id="ProtNLM"/>
    </source>
</evidence>
<accession>A0AAN5R604</accession>